<dbReference type="SUPFAM" id="SSF52540">
    <property type="entry name" value="P-loop containing nucleoside triphosphate hydrolases"/>
    <property type="match status" value="1"/>
</dbReference>
<dbReference type="SUPFAM" id="SSF48452">
    <property type="entry name" value="TPR-like"/>
    <property type="match status" value="2"/>
</dbReference>
<accession>A0A194WSQ6</accession>
<dbReference type="InterPro" id="IPR011990">
    <property type="entry name" value="TPR-like_helical_dom_sf"/>
</dbReference>
<evidence type="ECO:0000313" key="2">
    <source>
        <dbReference type="Proteomes" id="UP000070700"/>
    </source>
</evidence>
<keyword evidence="2" id="KW-1185">Reference proteome</keyword>
<dbReference type="Pfam" id="PF13374">
    <property type="entry name" value="TPR_10"/>
    <property type="match status" value="1"/>
</dbReference>
<protein>
    <submittedName>
        <fullName evidence="1">Uncharacterized protein</fullName>
    </submittedName>
</protein>
<dbReference type="AlphaFoldDB" id="A0A194WSQ6"/>
<dbReference type="PANTHER" id="PTHR46082:SF6">
    <property type="entry name" value="AAA+ ATPASE DOMAIN-CONTAINING PROTEIN-RELATED"/>
    <property type="match status" value="1"/>
</dbReference>
<dbReference type="Pfam" id="PF13424">
    <property type="entry name" value="TPR_12"/>
    <property type="match status" value="3"/>
</dbReference>
<sequence>MPSGLLHLNTVEFNQARVNREDRNASVDIVAVHGLNEDMIEAWTDAETGILWLRNFLPEAIPVARVLTFGYDASASSFYSAGWADTIQKHAHTLVAALQADRSIEGCDHRPIIFVCHGLGGILVKKALAYSASRTSAQVVHLYTIFVSTYGILFFGTPHNRTDTASWFALESTQSSELRTTIQADGQFNTALNWNSETLEIITDQFAPLMKQFHIFFFWEEVQTSFGHRSGFIVEESSAAPILDNTERSGIDATHSRMVKFSETNSSSYRTIIAALTRYCREAPRVIAHRWEVALAALARARSNEAFELAGLAFDIHNDRLFPCDHSASRRSHSKHFFPPQETAADFIGREDISHILHNALFPPENTSSINRQRKFVVYGMGGSGKTQFCSKFARDNQEQYWAVFTIHATSVETAKNSFARIGKIGGLGDTEGAGKYWLSQLEEPWLLIIDNADNPDLDLAGLFPEGDRGHILITTRNPDFRSHGTAGSVELKGLKKQEALHLLLKRADVPRPWDASTEAAGNEITRTLGYLALALIQAGTSIFRKICDLTDYLNFYNHYRSRRRARPHSMAAPEDDDIVYSAFDFSMNYLQAKCTVVSQDAVELLNIVGFYHFEHIRVDIFTRAVENRLRALASSANRPTHSRLLGAIITRLQPPPTLPQFLRQDLKTLHPYRVRRALHELYSLSLISYDGKDASFSLHPLVHTWARDRLDQREKALWAQIALNTLTESILLPPDDAGEIHGEFRKDLLPHLDACLAACPIRISDYRSRLGRLQLSYAKFFQQTLLLIIRDQALNAGKCGYVYAERGRFGEATVYLSMVKDVLVETLGYENERTMIAMLGLAGTYWGLGRLEEAITLQKRVVEARSKVFGPEHRETLLAMDQLGRSYWLHGQYHEALNLQQLTTDRMKAVLGSDHDDTLTALDNLGVTLGSWHRFQESMEIHQQVLLSREKRLGATDLETLTTMNNLAMALLDLKRLDEARGTMHKVYEERKLQLGKEHPWTLWALCNLAKINIELGLLQEAEYMLVDGIAAGKRSLSDNHLGVLMGCGELARVYARQGRFDEAEKLTLDTIQRLEKSRGHEHPDSVYAMWKLAQLYELQDKIEKAVQACEVALERVNMRLTKQHPFCKKIESKLCSLRNRLRPKLEDALIDERRDPEQHEDHVVRQFKARSQRTW</sequence>
<dbReference type="KEGG" id="psco:LY89DRAFT_654619"/>
<proteinExistence type="predicted"/>
<dbReference type="InParanoid" id="A0A194WSQ6"/>
<dbReference type="InterPro" id="IPR027417">
    <property type="entry name" value="P-loop_NTPase"/>
</dbReference>
<dbReference type="PANTHER" id="PTHR46082">
    <property type="entry name" value="ATP/GTP-BINDING PROTEIN-RELATED"/>
    <property type="match status" value="1"/>
</dbReference>
<dbReference type="OrthoDB" id="5086500at2759"/>
<dbReference type="SUPFAM" id="SSF53474">
    <property type="entry name" value="alpha/beta-Hydrolases"/>
    <property type="match status" value="1"/>
</dbReference>
<dbReference type="Gene3D" id="1.25.40.10">
    <property type="entry name" value="Tetratricopeptide repeat domain"/>
    <property type="match status" value="2"/>
</dbReference>
<dbReference type="Gene3D" id="3.40.50.300">
    <property type="entry name" value="P-loop containing nucleotide triphosphate hydrolases"/>
    <property type="match status" value="1"/>
</dbReference>
<organism evidence="1 2">
    <name type="scientific">Mollisia scopiformis</name>
    <name type="common">Conifer needle endophyte fungus</name>
    <name type="synonym">Phialocephala scopiformis</name>
    <dbReference type="NCBI Taxonomy" id="149040"/>
    <lineage>
        <taxon>Eukaryota</taxon>
        <taxon>Fungi</taxon>
        <taxon>Dikarya</taxon>
        <taxon>Ascomycota</taxon>
        <taxon>Pezizomycotina</taxon>
        <taxon>Leotiomycetes</taxon>
        <taxon>Helotiales</taxon>
        <taxon>Mollisiaceae</taxon>
        <taxon>Mollisia</taxon>
    </lineage>
</organism>
<dbReference type="InterPro" id="IPR029058">
    <property type="entry name" value="AB_hydrolase_fold"/>
</dbReference>
<dbReference type="STRING" id="149040.A0A194WSQ6"/>
<dbReference type="Proteomes" id="UP000070700">
    <property type="component" value="Unassembled WGS sequence"/>
</dbReference>
<reference evidence="1 2" key="1">
    <citation type="submission" date="2015-10" db="EMBL/GenBank/DDBJ databases">
        <title>Full genome of DAOMC 229536 Phialocephala scopiformis, a fungal endophyte of spruce producing the potent anti-insectan compound rugulosin.</title>
        <authorList>
            <consortium name="DOE Joint Genome Institute"/>
            <person name="Walker A.K."/>
            <person name="Frasz S.L."/>
            <person name="Seifert K.A."/>
            <person name="Miller J.D."/>
            <person name="Mondo S.J."/>
            <person name="Labutti K."/>
            <person name="Lipzen A."/>
            <person name="Dockter R."/>
            <person name="Kennedy M."/>
            <person name="Grigoriev I.V."/>
            <person name="Spatafora J.W."/>
        </authorList>
    </citation>
    <scope>NUCLEOTIDE SEQUENCE [LARGE SCALE GENOMIC DNA]</scope>
    <source>
        <strain evidence="1 2">CBS 120377</strain>
    </source>
</reference>
<dbReference type="InterPro" id="IPR053137">
    <property type="entry name" value="NLR-like"/>
</dbReference>
<name>A0A194WSQ6_MOLSC</name>
<dbReference type="EMBL" id="KQ947427">
    <property type="protein sequence ID" value="KUJ10995.1"/>
    <property type="molecule type" value="Genomic_DNA"/>
</dbReference>
<dbReference type="GeneID" id="28822034"/>
<dbReference type="Gene3D" id="3.40.50.1820">
    <property type="entry name" value="alpha/beta hydrolase"/>
    <property type="match status" value="1"/>
</dbReference>
<evidence type="ECO:0000313" key="1">
    <source>
        <dbReference type="EMBL" id="KUJ10995.1"/>
    </source>
</evidence>
<dbReference type="RefSeq" id="XP_018065350.1">
    <property type="nucleotide sequence ID" value="XM_018212308.1"/>
</dbReference>
<gene>
    <name evidence="1" type="ORF">LY89DRAFT_654619</name>
</gene>